<gene>
    <name evidence="1" type="ORF">THTE_1569</name>
</gene>
<dbReference type="KEGG" id="ttf:THTE_1569"/>
<dbReference type="Proteomes" id="UP000215086">
    <property type="component" value="Chromosome"/>
</dbReference>
<organism evidence="1 2">
    <name type="scientific">Thermogutta terrifontis</name>
    <dbReference type="NCBI Taxonomy" id="1331910"/>
    <lineage>
        <taxon>Bacteria</taxon>
        <taxon>Pseudomonadati</taxon>
        <taxon>Planctomycetota</taxon>
        <taxon>Planctomycetia</taxon>
        <taxon>Pirellulales</taxon>
        <taxon>Thermoguttaceae</taxon>
        <taxon>Thermogutta</taxon>
    </lineage>
</organism>
<reference evidence="1 2" key="1">
    <citation type="journal article" name="Front. Microbiol.">
        <title>Sugar Metabolism of the First Thermophilic Planctomycete Thermogutta terrifontis: Comparative Genomic and Transcriptomic Approaches.</title>
        <authorList>
            <person name="Elcheninov A.G."/>
            <person name="Menzel P."/>
            <person name="Gudbergsdottir S.R."/>
            <person name="Slesarev A.I."/>
            <person name="Kadnikov V.V."/>
            <person name="Krogh A."/>
            <person name="Bonch-Osmolovskaya E.A."/>
            <person name="Peng X."/>
            <person name="Kublanov I.V."/>
        </authorList>
    </citation>
    <scope>NUCLEOTIDE SEQUENCE [LARGE SCALE GENOMIC DNA]</scope>
    <source>
        <strain evidence="1 2">R1</strain>
    </source>
</reference>
<proteinExistence type="predicted"/>
<keyword evidence="2" id="KW-1185">Reference proteome</keyword>
<sequence>MSLVDSEPVGAAGFQIPDSVAIRMAYDTYNTYVEKRDFDVGEE</sequence>
<protein>
    <submittedName>
        <fullName evidence="1">Uncharacterized protein</fullName>
    </submittedName>
</protein>
<dbReference type="EMBL" id="CP018477">
    <property type="protein sequence ID" value="ASV74171.1"/>
    <property type="molecule type" value="Genomic_DNA"/>
</dbReference>
<accession>A0A286RDY2</accession>
<name>A0A286RDY2_9BACT</name>
<evidence type="ECO:0000313" key="2">
    <source>
        <dbReference type="Proteomes" id="UP000215086"/>
    </source>
</evidence>
<evidence type="ECO:0000313" key="1">
    <source>
        <dbReference type="EMBL" id="ASV74171.1"/>
    </source>
</evidence>
<dbReference type="AlphaFoldDB" id="A0A286RDY2"/>